<comment type="caution">
    <text evidence="1">The sequence shown here is derived from an EMBL/GenBank/DDBJ whole genome shotgun (WGS) entry which is preliminary data.</text>
</comment>
<evidence type="ECO:0000313" key="1">
    <source>
        <dbReference type="EMBL" id="KAF7846885.1"/>
    </source>
</evidence>
<gene>
    <name evidence="1" type="ORF">BT93_L3624</name>
</gene>
<dbReference type="AlphaFoldDB" id="A0A8T0CM44"/>
<accession>A0A8T0CM44</accession>
<reference evidence="1" key="1">
    <citation type="submission" date="2020-05" db="EMBL/GenBank/DDBJ databases">
        <title>WGS assembly of Corymbia citriodora subspecies variegata.</title>
        <authorList>
            <person name="Barry K."/>
            <person name="Hundley H."/>
            <person name="Shu S."/>
            <person name="Jenkins J."/>
            <person name="Grimwood J."/>
            <person name="Baten A."/>
        </authorList>
    </citation>
    <scope>NUCLEOTIDE SEQUENCE</scope>
    <source>
        <strain evidence="1">CV2-018</strain>
    </source>
</reference>
<organism evidence="1 2">
    <name type="scientific">Corymbia citriodora subsp. variegata</name>
    <dbReference type="NCBI Taxonomy" id="360336"/>
    <lineage>
        <taxon>Eukaryota</taxon>
        <taxon>Viridiplantae</taxon>
        <taxon>Streptophyta</taxon>
        <taxon>Embryophyta</taxon>
        <taxon>Tracheophyta</taxon>
        <taxon>Spermatophyta</taxon>
        <taxon>Magnoliopsida</taxon>
        <taxon>eudicotyledons</taxon>
        <taxon>Gunneridae</taxon>
        <taxon>Pentapetalae</taxon>
        <taxon>rosids</taxon>
        <taxon>malvids</taxon>
        <taxon>Myrtales</taxon>
        <taxon>Myrtaceae</taxon>
        <taxon>Myrtoideae</taxon>
        <taxon>Eucalypteae</taxon>
        <taxon>Corymbia</taxon>
    </lineage>
</organism>
<dbReference type="Gramene" id="rna-gnl|WGS:JABURB|Cocit.L3624.1">
    <property type="protein sequence ID" value="cds-KAF7846885.1"/>
    <property type="gene ID" value="gene-BT93_L3624"/>
</dbReference>
<dbReference type="EMBL" id="MU091647">
    <property type="protein sequence ID" value="KAF7846885.1"/>
    <property type="molecule type" value="Genomic_DNA"/>
</dbReference>
<evidence type="ECO:0000313" key="2">
    <source>
        <dbReference type="Proteomes" id="UP000806378"/>
    </source>
</evidence>
<proteinExistence type="predicted"/>
<keyword evidence="2" id="KW-1185">Reference proteome</keyword>
<dbReference type="Proteomes" id="UP000806378">
    <property type="component" value="Unassembled WGS sequence"/>
</dbReference>
<name>A0A8T0CM44_CORYI</name>
<protein>
    <submittedName>
        <fullName evidence="1">Uncharacterized protein</fullName>
    </submittedName>
</protein>
<sequence>MRKKRNRKWRLISIKKLQHKQASLRTREYTYNFTPVDKDTLRSLYRQRKIKEICPFPFVPEFSKRRATMANYFIPSIAACTSSVMRCNNFGLLNLCHLLLRKEVKYGVRMKTQLSNSKSGFV</sequence>